<feature type="region of interest" description="Disordered" evidence="1">
    <location>
        <begin position="1"/>
        <end position="51"/>
    </location>
</feature>
<evidence type="ECO:0000256" key="1">
    <source>
        <dbReference type="SAM" id="MobiDB-lite"/>
    </source>
</evidence>
<comment type="caution">
    <text evidence="2">The sequence shown here is derived from an EMBL/GenBank/DDBJ whole genome shotgun (WGS) entry which is preliminary data.</text>
</comment>
<organism evidence="2 3">
    <name type="scientific">Chionoecetes opilio</name>
    <name type="common">Atlantic snow crab</name>
    <name type="synonym">Cancer opilio</name>
    <dbReference type="NCBI Taxonomy" id="41210"/>
    <lineage>
        <taxon>Eukaryota</taxon>
        <taxon>Metazoa</taxon>
        <taxon>Ecdysozoa</taxon>
        <taxon>Arthropoda</taxon>
        <taxon>Crustacea</taxon>
        <taxon>Multicrustacea</taxon>
        <taxon>Malacostraca</taxon>
        <taxon>Eumalacostraca</taxon>
        <taxon>Eucarida</taxon>
        <taxon>Decapoda</taxon>
        <taxon>Pleocyemata</taxon>
        <taxon>Brachyura</taxon>
        <taxon>Eubrachyura</taxon>
        <taxon>Majoidea</taxon>
        <taxon>Majidae</taxon>
        <taxon>Chionoecetes</taxon>
    </lineage>
</organism>
<keyword evidence="3" id="KW-1185">Reference proteome</keyword>
<name>A0A8J4XLB7_CHIOP</name>
<feature type="compositionally biased region" description="Basic and acidic residues" evidence="1">
    <location>
        <begin position="212"/>
        <end position="229"/>
    </location>
</feature>
<gene>
    <name evidence="2" type="ORF">GWK47_025129</name>
</gene>
<evidence type="ECO:0000313" key="2">
    <source>
        <dbReference type="EMBL" id="KAG0702296.1"/>
    </source>
</evidence>
<feature type="compositionally biased region" description="Basic residues" evidence="1">
    <location>
        <begin position="39"/>
        <end position="48"/>
    </location>
</feature>
<dbReference type="Proteomes" id="UP000770661">
    <property type="component" value="Unassembled WGS sequence"/>
</dbReference>
<dbReference type="AlphaFoldDB" id="A0A8J4XLB7"/>
<accession>A0A8J4XLB7</accession>
<protein>
    <submittedName>
        <fullName evidence="2">Uncharacterized protein</fullName>
    </submittedName>
</protein>
<proteinExistence type="predicted"/>
<feature type="compositionally biased region" description="Polar residues" evidence="1">
    <location>
        <begin position="13"/>
        <end position="33"/>
    </location>
</feature>
<dbReference type="EMBL" id="JACEEZ010025291">
    <property type="protein sequence ID" value="KAG0702296.1"/>
    <property type="molecule type" value="Genomic_DNA"/>
</dbReference>
<feature type="region of interest" description="Disordered" evidence="1">
    <location>
        <begin position="208"/>
        <end position="229"/>
    </location>
</feature>
<sequence length="229" mass="25878">MVSMGDRGGKSRTVLQSPLRHSSAFESTNSSCVGDSGHHQHHHHHHHQSSLVPLPVRMEQRFLAKRWRGAVWVWRGAEWVWRGAVWRGNACFAAAVSPHRLSIAGNPTFPGFLTINSPLSHLSNQLLSLRHVVEGRDRTLPHSLVERLPLQTRLKYFLSHRRLLSFLPLISLSRSHHLPKFSLPSRHFLPPDGHPFPVEVKKWCLRASQPGGRDESAGSKAGRRTDQTC</sequence>
<reference evidence="2" key="1">
    <citation type="submission" date="2020-07" db="EMBL/GenBank/DDBJ databases">
        <title>The High-quality genome of the commercially important snow crab, Chionoecetes opilio.</title>
        <authorList>
            <person name="Jeong J.-H."/>
            <person name="Ryu S."/>
        </authorList>
    </citation>
    <scope>NUCLEOTIDE SEQUENCE</scope>
    <source>
        <strain evidence="2">MADBK_172401_WGS</strain>
        <tissue evidence="2">Digestive gland</tissue>
    </source>
</reference>
<evidence type="ECO:0000313" key="3">
    <source>
        <dbReference type="Proteomes" id="UP000770661"/>
    </source>
</evidence>